<dbReference type="PROSITE" id="PS00783">
    <property type="entry name" value="RIBOSOMAL_L13"/>
    <property type="match status" value="1"/>
</dbReference>
<proteinExistence type="inferred from homology"/>
<dbReference type="HAMAP" id="MF_01366">
    <property type="entry name" value="Ribosomal_uL13"/>
    <property type="match status" value="1"/>
</dbReference>
<gene>
    <name evidence="4 6" type="primary">rplM</name>
    <name evidence="7" type="ORF">PKOR_08775</name>
</gene>
<comment type="subunit">
    <text evidence="4">Part of the 50S ribosomal subunit.</text>
</comment>
<accession>A0A0E3ZDN4</accession>
<dbReference type="GO" id="GO:0017148">
    <property type="term" value="P:negative regulation of translation"/>
    <property type="evidence" value="ECO:0007669"/>
    <property type="project" value="TreeGrafter"/>
</dbReference>
<dbReference type="SUPFAM" id="SSF52161">
    <property type="entry name" value="Ribosomal protein L13"/>
    <property type="match status" value="1"/>
</dbReference>
<dbReference type="GO" id="GO:0003729">
    <property type="term" value="F:mRNA binding"/>
    <property type="evidence" value="ECO:0007669"/>
    <property type="project" value="TreeGrafter"/>
</dbReference>
<dbReference type="NCBIfam" id="TIGR01066">
    <property type="entry name" value="rplM_bact"/>
    <property type="match status" value="1"/>
</dbReference>
<dbReference type="GO" id="GO:0006412">
    <property type="term" value="P:translation"/>
    <property type="evidence" value="ECO:0007669"/>
    <property type="project" value="UniProtKB-UniRule"/>
</dbReference>
<evidence type="ECO:0000256" key="2">
    <source>
        <dbReference type="ARBA" id="ARBA00022980"/>
    </source>
</evidence>
<organism evidence="7 8">
    <name type="scientific">Pontibacter korlensis</name>
    <dbReference type="NCBI Taxonomy" id="400092"/>
    <lineage>
        <taxon>Bacteria</taxon>
        <taxon>Pseudomonadati</taxon>
        <taxon>Bacteroidota</taxon>
        <taxon>Cytophagia</taxon>
        <taxon>Cytophagales</taxon>
        <taxon>Hymenobacteraceae</taxon>
        <taxon>Pontibacter</taxon>
    </lineage>
</organism>
<dbReference type="PIRSF" id="PIRSF002181">
    <property type="entry name" value="Ribosomal_L13"/>
    <property type="match status" value="1"/>
</dbReference>
<dbReference type="STRING" id="400092.PKOR_08775"/>
<dbReference type="HOGENOM" id="CLU_082184_2_2_10"/>
<dbReference type="GO" id="GO:0003735">
    <property type="term" value="F:structural constituent of ribosome"/>
    <property type="evidence" value="ECO:0007669"/>
    <property type="project" value="InterPro"/>
</dbReference>
<dbReference type="AlphaFoldDB" id="A0A0E3ZDN4"/>
<evidence type="ECO:0000256" key="3">
    <source>
        <dbReference type="ARBA" id="ARBA00023274"/>
    </source>
</evidence>
<keyword evidence="3 4" id="KW-0687">Ribonucleoprotein</keyword>
<dbReference type="PATRIC" id="fig|400092.3.peg.1927"/>
<evidence type="ECO:0000256" key="6">
    <source>
        <dbReference type="RuleBase" id="RU003878"/>
    </source>
</evidence>
<dbReference type="InterPro" id="IPR005823">
    <property type="entry name" value="Ribosomal_uL13_bac-type"/>
</dbReference>
<dbReference type="GO" id="GO:0022625">
    <property type="term" value="C:cytosolic large ribosomal subunit"/>
    <property type="evidence" value="ECO:0007669"/>
    <property type="project" value="TreeGrafter"/>
</dbReference>
<evidence type="ECO:0000313" key="7">
    <source>
        <dbReference type="EMBL" id="AKD03204.1"/>
    </source>
</evidence>
<comment type="function">
    <text evidence="4 6">This protein is one of the early assembly proteins of the 50S ribosomal subunit, although it is not seen to bind rRNA by itself. It is important during the early stages of 50S assembly.</text>
</comment>
<keyword evidence="8" id="KW-1185">Reference proteome</keyword>
<dbReference type="InterPro" id="IPR005822">
    <property type="entry name" value="Ribosomal_uL13"/>
</dbReference>
<keyword evidence="2 4" id="KW-0689">Ribosomal protein</keyword>
<reference evidence="7 8" key="1">
    <citation type="journal article" date="2015" name="Sci. Rep.">
        <title>Unraveling adaptation of Pontibacter korlensis to radiation and infertility in desert through complete genome and comparative transcriptomic analysis.</title>
        <authorList>
            <person name="Dai J."/>
            <person name="Dai W."/>
            <person name="Qiu C."/>
            <person name="Yang Z."/>
            <person name="Zhang Y."/>
            <person name="Zhou M."/>
            <person name="Zhang L."/>
            <person name="Fang C."/>
            <person name="Gao Q."/>
            <person name="Yang Q."/>
            <person name="Li X."/>
            <person name="Wang Z."/>
            <person name="Wang Z."/>
            <person name="Jia Z."/>
            <person name="Chen X."/>
        </authorList>
    </citation>
    <scope>NUCLEOTIDE SEQUENCE [LARGE SCALE GENOMIC DNA]</scope>
    <source>
        <strain evidence="7 8">X14-1T</strain>
    </source>
</reference>
<evidence type="ECO:0000256" key="5">
    <source>
        <dbReference type="RuleBase" id="RU003877"/>
    </source>
</evidence>
<name>A0A0E3ZDN4_9BACT</name>
<dbReference type="CDD" id="cd00392">
    <property type="entry name" value="Ribosomal_L13"/>
    <property type="match status" value="1"/>
</dbReference>
<evidence type="ECO:0000256" key="1">
    <source>
        <dbReference type="ARBA" id="ARBA00006227"/>
    </source>
</evidence>
<protein>
    <recommendedName>
        <fullName evidence="4">Large ribosomal subunit protein uL13</fullName>
    </recommendedName>
</protein>
<sequence>MDHLSYKTLTVNKKSANKGWVIIDAGQGSLGRVASEVAKILKGKHKPSYTPFADCGDNVIVINADDTRFTGRKWDQKYYLTHTGYPGGQKKTSPRELKAKSSTLLVERAVRGMLPKNRLGRELFRNLHVFAGSEHPFAAQQPKELTLNI</sequence>
<dbReference type="OrthoDB" id="9801330at2"/>
<dbReference type="PANTHER" id="PTHR11545">
    <property type="entry name" value="RIBOSOMAL PROTEIN L13"/>
    <property type="match status" value="1"/>
</dbReference>
<dbReference type="Gene3D" id="3.90.1180.10">
    <property type="entry name" value="Ribosomal protein L13"/>
    <property type="match status" value="1"/>
</dbReference>
<dbReference type="InterPro" id="IPR036899">
    <property type="entry name" value="Ribosomal_uL13_sf"/>
</dbReference>
<dbReference type="Pfam" id="PF00572">
    <property type="entry name" value="Ribosomal_L13"/>
    <property type="match status" value="1"/>
</dbReference>
<dbReference type="EMBL" id="CP009621">
    <property type="protein sequence ID" value="AKD03204.1"/>
    <property type="molecule type" value="Genomic_DNA"/>
</dbReference>
<dbReference type="RefSeq" id="WP_046310224.1">
    <property type="nucleotide sequence ID" value="NZ_CBCSCY010000004.1"/>
</dbReference>
<evidence type="ECO:0000313" key="8">
    <source>
        <dbReference type="Proteomes" id="UP000033109"/>
    </source>
</evidence>
<dbReference type="InterPro" id="IPR023563">
    <property type="entry name" value="Ribosomal_uL13_CS"/>
</dbReference>
<dbReference type="Proteomes" id="UP000033109">
    <property type="component" value="Chromosome"/>
</dbReference>
<dbReference type="PANTHER" id="PTHR11545:SF2">
    <property type="entry name" value="LARGE RIBOSOMAL SUBUNIT PROTEIN UL13M"/>
    <property type="match status" value="1"/>
</dbReference>
<evidence type="ECO:0000256" key="4">
    <source>
        <dbReference type="HAMAP-Rule" id="MF_01366"/>
    </source>
</evidence>
<dbReference type="KEGG" id="pko:PKOR_08775"/>
<comment type="similarity">
    <text evidence="1 4 5">Belongs to the universal ribosomal protein uL13 family.</text>
</comment>